<proteinExistence type="predicted"/>
<dbReference type="Proteomes" id="UP000886501">
    <property type="component" value="Unassembled WGS sequence"/>
</dbReference>
<sequence>MCLERPLSSVTTNLHRKWSMNGKGKTGIKGLRVEHRRGDLVRCGTITWWRTTGEYRWRDYAWRIFESIEKYTKAESGYASVKVEGDGNVVKENEMPRSVRLVPSDESIAEEDPRSSFFLAET</sequence>
<gene>
    <name evidence="1" type="ORF">BDM02DRAFT_3120106</name>
</gene>
<reference evidence="1" key="2">
    <citation type="journal article" date="2020" name="Nat. Commun.">
        <title>Large-scale genome sequencing of mycorrhizal fungi provides insights into the early evolution of symbiotic traits.</title>
        <authorList>
            <person name="Miyauchi S."/>
            <person name="Kiss E."/>
            <person name="Kuo A."/>
            <person name="Drula E."/>
            <person name="Kohler A."/>
            <person name="Sanchez-Garcia M."/>
            <person name="Morin E."/>
            <person name="Andreopoulos B."/>
            <person name="Barry K.W."/>
            <person name="Bonito G."/>
            <person name="Buee M."/>
            <person name="Carver A."/>
            <person name="Chen C."/>
            <person name="Cichocki N."/>
            <person name="Clum A."/>
            <person name="Culley D."/>
            <person name="Crous P.W."/>
            <person name="Fauchery L."/>
            <person name="Girlanda M."/>
            <person name="Hayes R.D."/>
            <person name="Keri Z."/>
            <person name="LaButti K."/>
            <person name="Lipzen A."/>
            <person name="Lombard V."/>
            <person name="Magnuson J."/>
            <person name="Maillard F."/>
            <person name="Murat C."/>
            <person name="Nolan M."/>
            <person name="Ohm R.A."/>
            <person name="Pangilinan J."/>
            <person name="Pereira M.F."/>
            <person name="Perotto S."/>
            <person name="Peter M."/>
            <person name="Pfister S."/>
            <person name="Riley R."/>
            <person name="Sitrit Y."/>
            <person name="Stielow J.B."/>
            <person name="Szollosi G."/>
            <person name="Zifcakova L."/>
            <person name="Stursova M."/>
            <person name="Spatafora J.W."/>
            <person name="Tedersoo L."/>
            <person name="Vaario L.M."/>
            <person name="Yamada A."/>
            <person name="Yan M."/>
            <person name="Wang P."/>
            <person name="Xu J."/>
            <person name="Bruns T."/>
            <person name="Baldrian P."/>
            <person name="Vilgalys R."/>
            <person name="Dunand C."/>
            <person name="Henrissat B."/>
            <person name="Grigoriev I.V."/>
            <person name="Hibbett D."/>
            <person name="Nagy L.G."/>
            <person name="Martin F.M."/>
        </authorList>
    </citation>
    <scope>NUCLEOTIDE SEQUENCE</scope>
    <source>
        <strain evidence="1">P2</strain>
    </source>
</reference>
<keyword evidence="2" id="KW-1185">Reference proteome</keyword>
<dbReference type="EMBL" id="MU118088">
    <property type="protein sequence ID" value="KAF9645501.1"/>
    <property type="molecule type" value="Genomic_DNA"/>
</dbReference>
<evidence type="ECO:0000313" key="1">
    <source>
        <dbReference type="EMBL" id="KAF9645501.1"/>
    </source>
</evidence>
<organism evidence="1 2">
    <name type="scientific">Thelephora ganbajun</name>
    <name type="common">Ganba fungus</name>
    <dbReference type="NCBI Taxonomy" id="370292"/>
    <lineage>
        <taxon>Eukaryota</taxon>
        <taxon>Fungi</taxon>
        <taxon>Dikarya</taxon>
        <taxon>Basidiomycota</taxon>
        <taxon>Agaricomycotina</taxon>
        <taxon>Agaricomycetes</taxon>
        <taxon>Thelephorales</taxon>
        <taxon>Thelephoraceae</taxon>
        <taxon>Thelephora</taxon>
    </lineage>
</organism>
<comment type="caution">
    <text evidence="1">The sequence shown here is derived from an EMBL/GenBank/DDBJ whole genome shotgun (WGS) entry which is preliminary data.</text>
</comment>
<accession>A0ACB6Z778</accession>
<protein>
    <submittedName>
        <fullName evidence="1">Uncharacterized protein</fullName>
    </submittedName>
</protein>
<name>A0ACB6Z778_THEGA</name>
<reference evidence="1" key="1">
    <citation type="submission" date="2019-10" db="EMBL/GenBank/DDBJ databases">
        <authorList>
            <consortium name="DOE Joint Genome Institute"/>
            <person name="Kuo A."/>
            <person name="Miyauchi S."/>
            <person name="Kiss E."/>
            <person name="Drula E."/>
            <person name="Kohler A."/>
            <person name="Sanchez-Garcia M."/>
            <person name="Andreopoulos B."/>
            <person name="Barry K.W."/>
            <person name="Bonito G."/>
            <person name="Buee M."/>
            <person name="Carver A."/>
            <person name="Chen C."/>
            <person name="Cichocki N."/>
            <person name="Clum A."/>
            <person name="Culley D."/>
            <person name="Crous P.W."/>
            <person name="Fauchery L."/>
            <person name="Girlanda M."/>
            <person name="Hayes R."/>
            <person name="Keri Z."/>
            <person name="Labutti K."/>
            <person name="Lipzen A."/>
            <person name="Lombard V."/>
            <person name="Magnuson J."/>
            <person name="Maillard F."/>
            <person name="Morin E."/>
            <person name="Murat C."/>
            <person name="Nolan M."/>
            <person name="Ohm R."/>
            <person name="Pangilinan J."/>
            <person name="Pereira M."/>
            <person name="Perotto S."/>
            <person name="Peter M."/>
            <person name="Riley R."/>
            <person name="Sitrit Y."/>
            <person name="Stielow B."/>
            <person name="Szollosi G."/>
            <person name="Zifcakova L."/>
            <person name="Stursova M."/>
            <person name="Spatafora J.W."/>
            <person name="Tedersoo L."/>
            <person name="Vaario L.-M."/>
            <person name="Yamada A."/>
            <person name="Yan M."/>
            <person name="Wang P."/>
            <person name="Xu J."/>
            <person name="Bruns T."/>
            <person name="Baldrian P."/>
            <person name="Vilgalys R."/>
            <person name="Henrissat B."/>
            <person name="Grigoriev I.V."/>
            <person name="Hibbett D."/>
            <person name="Nagy L.G."/>
            <person name="Martin F.M."/>
        </authorList>
    </citation>
    <scope>NUCLEOTIDE SEQUENCE</scope>
    <source>
        <strain evidence="1">P2</strain>
    </source>
</reference>
<evidence type="ECO:0000313" key="2">
    <source>
        <dbReference type="Proteomes" id="UP000886501"/>
    </source>
</evidence>